<dbReference type="Pfam" id="PF00703">
    <property type="entry name" value="Glyco_hydro_2"/>
    <property type="match status" value="1"/>
</dbReference>
<dbReference type="InterPro" id="IPR006101">
    <property type="entry name" value="Glyco_hydro_2"/>
</dbReference>
<dbReference type="Pfam" id="PF00754">
    <property type="entry name" value="F5_F8_type_C"/>
    <property type="match status" value="1"/>
</dbReference>
<comment type="caution">
    <text evidence="5">The sequence shown here is derived from an EMBL/GenBank/DDBJ whole genome shotgun (WGS) entry which is preliminary data.</text>
</comment>
<dbReference type="Pfam" id="PF18565">
    <property type="entry name" value="Glyco_hydro2_C5"/>
    <property type="match status" value="1"/>
</dbReference>
<keyword evidence="2 5" id="KW-0378">Hydrolase</keyword>
<dbReference type="InterPro" id="IPR006102">
    <property type="entry name" value="Ig-like_GH2"/>
</dbReference>
<evidence type="ECO:0000256" key="1">
    <source>
        <dbReference type="ARBA" id="ARBA00007401"/>
    </source>
</evidence>
<sequence>MKNRAGRQKLLQNNNWKFMHGDYKDAKDFQYDDSKWYDIGIPHSFGIPYFQENEFYVGYGCYRKILYIDESWLSKKLSLEFQGAFQDAEVYLNGQLAGVHKGGYTAFEIDITLYAMAGDNLLFVRLNNNWNPRLAPRAGEHVFNGGIYRDVSLLITEPVHISWYGTFVNTSAVSKEEAVVDITTEVLNETDSAVTCRLVSVVEYKGEAVIRISDTGILNSKSQMVFHQSDKIRDPKLWHPDTPELYVLKSFVYLGDELYDEYKTSFGIRWFLFTSDKGFFLNGEHYDINGANVHQDHAGWSDAVTHSGIRRDVKMVKDCGMNFIRGSHYPHHTVFAEECDKQGVLFWSENCFWGTGGPKEEGYWTSSAYPIKEEDQLEFEESCIRMLKEMIRTNRNHPSIIVWSMCNEPFFTTAEVMDKAKKLVKRLVKVSHEVDPTRPAAVGGAQRGGFDTLGDIAGYNGDGAVIFHNPGFPNFVSEYGSYEESTRPGSITHAGMEMEYQWRSGKALWCAFHHGSILWNMGYLGMIDYYRLPLNLWYWFRETLLGIKQPEPVKEGIAHALRVTADRTCIGTDGTEDAFIMVEIIDQAGNRIANTMEIVLEVVSGGAVFPTGKRFVFSPGKRNFYEGLGAIELRSYYAGENRITAVAEGLAAVELIISAAGEELWENQRLTELLPPPSVKGMPKHDKSFNIGVSRPVFASSEQPDYAARNVTDQSSTRPWRATEKKQGEWIMVDLEGSKPVNRGEIFFEEVNSNPFEISISSNGVDFKVIAVSKDRAVNSFLDISLGGKSLRYFRVQFPEESAAIIKIKLFS</sequence>
<dbReference type="InterPro" id="IPR017853">
    <property type="entry name" value="GH"/>
</dbReference>
<dbReference type="InterPro" id="IPR040605">
    <property type="entry name" value="Glyco_hydro2_dom5"/>
</dbReference>
<evidence type="ECO:0000313" key="6">
    <source>
        <dbReference type="Proteomes" id="UP001276854"/>
    </source>
</evidence>
<evidence type="ECO:0000313" key="5">
    <source>
        <dbReference type="EMBL" id="MDW2796749.1"/>
    </source>
</evidence>
<dbReference type="InterPro" id="IPR006103">
    <property type="entry name" value="Glyco_hydro_2_cat"/>
</dbReference>
<comment type="similarity">
    <text evidence="1">Belongs to the glycosyl hydrolase 2 family.</text>
</comment>
<dbReference type="PANTHER" id="PTHR42732:SF1">
    <property type="entry name" value="BETA-MANNOSIDASE"/>
    <property type="match status" value="1"/>
</dbReference>
<evidence type="ECO:0000259" key="4">
    <source>
        <dbReference type="PROSITE" id="PS50022"/>
    </source>
</evidence>
<dbReference type="PANTHER" id="PTHR42732">
    <property type="entry name" value="BETA-GALACTOSIDASE"/>
    <property type="match status" value="1"/>
</dbReference>
<dbReference type="EMBL" id="JAWONS010000099">
    <property type="protein sequence ID" value="MDW2796749.1"/>
    <property type="molecule type" value="Genomic_DNA"/>
</dbReference>
<dbReference type="Gene3D" id="2.60.40.10">
    <property type="entry name" value="Immunoglobulins"/>
    <property type="match status" value="2"/>
</dbReference>
<dbReference type="RefSeq" id="WP_318063013.1">
    <property type="nucleotide sequence ID" value="NZ_JAWONS010000099.1"/>
</dbReference>
<keyword evidence="6" id="KW-1185">Reference proteome</keyword>
<dbReference type="InterPro" id="IPR023232">
    <property type="entry name" value="Glyco_hydro_2_AS"/>
</dbReference>
<dbReference type="Pfam" id="PF02837">
    <property type="entry name" value="Glyco_hydro_2_N"/>
    <property type="match status" value="1"/>
</dbReference>
<dbReference type="InterPro" id="IPR000421">
    <property type="entry name" value="FA58C"/>
</dbReference>
<dbReference type="Pfam" id="PF02836">
    <property type="entry name" value="Glyco_hydro_2_C"/>
    <property type="match status" value="1"/>
</dbReference>
<gene>
    <name evidence="5" type="ORF">RZO55_04045</name>
</gene>
<keyword evidence="3" id="KW-0326">Glycosidase</keyword>
<dbReference type="InterPro" id="IPR013783">
    <property type="entry name" value="Ig-like_fold"/>
</dbReference>
<dbReference type="Gene3D" id="2.60.120.260">
    <property type="entry name" value="Galactose-binding domain-like"/>
    <property type="match status" value="2"/>
</dbReference>
<evidence type="ECO:0000256" key="2">
    <source>
        <dbReference type="ARBA" id="ARBA00022801"/>
    </source>
</evidence>
<dbReference type="SUPFAM" id="SSF49303">
    <property type="entry name" value="beta-Galactosidase/glucuronidase domain"/>
    <property type="match status" value="1"/>
</dbReference>
<dbReference type="InterPro" id="IPR051913">
    <property type="entry name" value="GH2_Domain-Containing"/>
</dbReference>
<dbReference type="SUPFAM" id="SSF49785">
    <property type="entry name" value="Galactose-binding domain-like"/>
    <property type="match status" value="2"/>
</dbReference>
<dbReference type="InterPro" id="IPR006104">
    <property type="entry name" value="Glyco_hydro_2_N"/>
</dbReference>
<dbReference type="PROSITE" id="PS00608">
    <property type="entry name" value="GLYCOSYL_HYDROL_F2_2"/>
    <property type="match status" value="1"/>
</dbReference>
<accession>A0ABU4GGJ7</accession>
<dbReference type="InterPro" id="IPR008979">
    <property type="entry name" value="Galactose-bd-like_sf"/>
</dbReference>
<name>A0ABU4GGJ7_9CLOT</name>
<dbReference type="Proteomes" id="UP001276854">
    <property type="component" value="Unassembled WGS sequence"/>
</dbReference>
<feature type="domain" description="F5/8 type C" evidence="4">
    <location>
        <begin position="674"/>
        <end position="812"/>
    </location>
</feature>
<organism evidence="5 6">
    <name type="scientific">Clostridium boliviensis</name>
    <dbReference type="NCBI Taxonomy" id="318465"/>
    <lineage>
        <taxon>Bacteria</taxon>
        <taxon>Bacillati</taxon>
        <taxon>Bacillota</taxon>
        <taxon>Clostridia</taxon>
        <taxon>Eubacteriales</taxon>
        <taxon>Clostridiaceae</taxon>
        <taxon>Clostridium</taxon>
    </lineage>
</organism>
<protein>
    <submittedName>
        <fullName evidence="5">Glycoside hydrolase family 2 TIM barrel-domain containing protein</fullName>
    </submittedName>
</protein>
<dbReference type="InterPro" id="IPR036156">
    <property type="entry name" value="Beta-gal/glucu_dom_sf"/>
</dbReference>
<dbReference type="PROSITE" id="PS50022">
    <property type="entry name" value="FA58C_3"/>
    <property type="match status" value="1"/>
</dbReference>
<dbReference type="Gene3D" id="3.20.20.80">
    <property type="entry name" value="Glycosidases"/>
    <property type="match status" value="1"/>
</dbReference>
<evidence type="ECO:0000256" key="3">
    <source>
        <dbReference type="ARBA" id="ARBA00023295"/>
    </source>
</evidence>
<dbReference type="PRINTS" id="PR00132">
    <property type="entry name" value="GLHYDRLASE2"/>
</dbReference>
<dbReference type="SUPFAM" id="SSF51445">
    <property type="entry name" value="(Trans)glycosidases"/>
    <property type="match status" value="1"/>
</dbReference>
<reference evidence="5 6" key="1">
    <citation type="submission" date="2023-10" db="EMBL/GenBank/DDBJ databases">
        <title>A novel Glycoside Hydrolase 43-Like Enzyme from Clostrdium boliviensis is an Endo-xylanase, and a Candidate for Xylooligosaccharides Production from Different Xylan Substrates.</title>
        <authorList>
            <person name="Alvarez M.T."/>
            <person name="Rocabado-Villegas L.R."/>
            <person name="Salas-Veizaga D.M."/>
            <person name="Linares-Pasten J.A."/>
            <person name="Gudmundsdottir E.E."/>
            <person name="Hreggvidsson G.O."/>
            <person name="Adlercreutz P."/>
            <person name="Nordberg Karlsson E."/>
        </authorList>
    </citation>
    <scope>NUCLEOTIDE SEQUENCE [LARGE SCALE GENOMIC DNA]</scope>
    <source>
        <strain evidence="5 6">E-1</strain>
    </source>
</reference>
<dbReference type="GO" id="GO:0016787">
    <property type="term" value="F:hydrolase activity"/>
    <property type="evidence" value="ECO:0007669"/>
    <property type="project" value="UniProtKB-KW"/>
</dbReference>
<proteinExistence type="inferred from homology"/>